<dbReference type="PANTHER" id="PTHR32009:SF137">
    <property type="entry name" value="TIR DOMAIN-CONTAINING PROTEIN"/>
    <property type="match status" value="1"/>
</dbReference>
<dbReference type="GO" id="GO:0005634">
    <property type="term" value="C:nucleus"/>
    <property type="evidence" value="ECO:0000318"/>
    <property type="project" value="GO_Central"/>
</dbReference>
<dbReference type="SUPFAM" id="SSF52200">
    <property type="entry name" value="Toll/Interleukin receptor TIR domain"/>
    <property type="match status" value="1"/>
</dbReference>
<reference evidence="3 4" key="1">
    <citation type="journal article" date="2014" name="Science">
        <title>Plant genetics. Early allopolyploid evolution in the post-Neolithic Brassica napus oilseed genome.</title>
        <authorList>
            <person name="Chalhoub B."/>
            <person name="Denoeud F."/>
            <person name="Liu S."/>
            <person name="Parkin I.A."/>
            <person name="Tang H."/>
            <person name="Wang X."/>
            <person name="Chiquet J."/>
            <person name="Belcram H."/>
            <person name="Tong C."/>
            <person name="Samans B."/>
            <person name="Correa M."/>
            <person name="Da Silva C."/>
            <person name="Just J."/>
            <person name="Falentin C."/>
            <person name="Koh C.S."/>
            <person name="Le Clainche I."/>
            <person name="Bernard M."/>
            <person name="Bento P."/>
            <person name="Noel B."/>
            <person name="Labadie K."/>
            <person name="Alberti A."/>
            <person name="Charles M."/>
            <person name="Arnaud D."/>
            <person name="Guo H."/>
            <person name="Daviaud C."/>
            <person name="Alamery S."/>
            <person name="Jabbari K."/>
            <person name="Zhao M."/>
            <person name="Edger P.P."/>
            <person name="Chelaifa H."/>
            <person name="Tack D."/>
            <person name="Lassalle G."/>
            <person name="Mestiri I."/>
            <person name="Schnel N."/>
            <person name="Le Paslier M.C."/>
            <person name="Fan G."/>
            <person name="Renault V."/>
            <person name="Bayer P.E."/>
            <person name="Golicz A.A."/>
            <person name="Manoli S."/>
            <person name="Lee T.H."/>
            <person name="Thi V.H."/>
            <person name="Chalabi S."/>
            <person name="Hu Q."/>
            <person name="Fan C."/>
            <person name="Tollenaere R."/>
            <person name="Lu Y."/>
            <person name="Battail C."/>
            <person name="Shen J."/>
            <person name="Sidebottom C.H."/>
            <person name="Wang X."/>
            <person name="Canaguier A."/>
            <person name="Chauveau A."/>
            <person name="Berard A."/>
            <person name="Deniot G."/>
            <person name="Guan M."/>
            <person name="Liu Z."/>
            <person name="Sun F."/>
            <person name="Lim Y.P."/>
            <person name="Lyons E."/>
            <person name="Town C.D."/>
            <person name="Bancroft I."/>
            <person name="Wang X."/>
            <person name="Meng J."/>
            <person name="Ma J."/>
            <person name="Pires J.C."/>
            <person name="King G.J."/>
            <person name="Brunel D."/>
            <person name="Delourme R."/>
            <person name="Renard M."/>
            <person name="Aury J.M."/>
            <person name="Adams K.L."/>
            <person name="Batley J."/>
            <person name="Snowdon R.J."/>
            <person name="Tost J."/>
            <person name="Edwards D."/>
            <person name="Zhou Y."/>
            <person name="Hua W."/>
            <person name="Sharpe A.G."/>
            <person name="Paterson A.H."/>
            <person name="Guan C."/>
            <person name="Wincker P."/>
        </authorList>
    </citation>
    <scope>NUCLEOTIDE SEQUENCE [LARGE SCALE GENOMIC DNA]</scope>
    <source>
        <strain evidence="4">cv. Darmor-bzh</strain>
    </source>
</reference>
<dbReference type="GO" id="GO:0007165">
    <property type="term" value="P:signal transduction"/>
    <property type="evidence" value="ECO:0000318"/>
    <property type="project" value="GO_Central"/>
</dbReference>
<dbReference type="Pfam" id="PF01582">
    <property type="entry name" value="TIR"/>
    <property type="match status" value="1"/>
</dbReference>
<evidence type="ECO:0000256" key="1">
    <source>
        <dbReference type="ARBA" id="ARBA00023027"/>
    </source>
</evidence>
<dbReference type="Gramene" id="CDY25427">
    <property type="protein sequence ID" value="CDY25427"/>
    <property type="gene ID" value="GSBRNA2T00032626001"/>
</dbReference>
<dbReference type="Proteomes" id="UP000028999">
    <property type="component" value="Unassembled WGS sequence"/>
</dbReference>
<feature type="domain" description="TIR" evidence="2">
    <location>
        <begin position="8"/>
        <end position="73"/>
    </location>
</feature>
<organism evidence="3 4">
    <name type="scientific">Brassica napus</name>
    <name type="common">Rape</name>
    <dbReference type="NCBI Taxonomy" id="3708"/>
    <lineage>
        <taxon>Eukaryota</taxon>
        <taxon>Viridiplantae</taxon>
        <taxon>Streptophyta</taxon>
        <taxon>Embryophyta</taxon>
        <taxon>Tracheophyta</taxon>
        <taxon>Spermatophyta</taxon>
        <taxon>Magnoliopsida</taxon>
        <taxon>eudicotyledons</taxon>
        <taxon>Gunneridae</taxon>
        <taxon>Pentapetalae</taxon>
        <taxon>rosids</taxon>
        <taxon>malvids</taxon>
        <taxon>Brassicales</taxon>
        <taxon>Brassicaceae</taxon>
        <taxon>Brassiceae</taxon>
        <taxon>Brassica</taxon>
    </lineage>
</organism>
<accession>A0A078GJT3</accession>
<dbReference type="OMA" id="WTSWLRS"/>
<dbReference type="PANTHER" id="PTHR32009">
    <property type="entry name" value="TMV RESISTANCE PROTEIN N-LIKE"/>
    <property type="match status" value="1"/>
</dbReference>
<dbReference type="PROSITE" id="PS50104">
    <property type="entry name" value="TIR"/>
    <property type="match status" value="1"/>
</dbReference>
<proteinExistence type="predicted"/>
<dbReference type="EMBL" id="LK032175">
    <property type="protein sequence ID" value="CDY25427.1"/>
    <property type="molecule type" value="Genomic_DNA"/>
</dbReference>
<dbReference type="PaxDb" id="3708-A0A078GJT3"/>
<sequence>MASSSLTWKHDIFPSFCGGDVRKKFLSNLLEKLRSNGISPFIDNDIQRGQSIGPELKQAIRESRVAVVLLSSN</sequence>
<keyword evidence="1" id="KW-0520">NAD</keyword>
<dbReference type="Gene3D" id="3.40.50.10140">
    <property type="entry name" value="Toll/interleukin-1 receptor homology (TIR) domain"/>
    <property type="match status" value="1"/>
</dbReference>
<dbReference type="InterPro" id="IPR000157">
    <property type="entry name" value="TIR_dom"/>
</dbReference>
<evidence type="ECO:0000313" key="4">
    <source>
        <dbReference type="Proteomes" id="UP000028999"/>
    </source>
</evidence>
<evidence type="ECO:0000313" key="3">
    <source>
        <dbReference type="EMBL" id="CDY25427.1"/>
    </source>
</evidence>
<protein>
    <submittedName>
        <fullName evidence="3">BnaC09g39420D protein</fullName>
    </submittedName>
</protein>
<dbReference type="InterPro" id="IPR035897">
    <property type="entry name" value="Toll_tir_struct_dom_sf"/>
</dbReference>
<keyword evidence="4" id="KW-1185">Reference proteome</keyword>
<gene>
    <name evidence="3" type="primary">BnaC09g39420D</name>
    <name evidence="3" type="ORF">GSBRNA2T00032626001</name>
</gene>
<name>A0A078GJT3_BRANA</name>
<dbReference type="AlphaFoldDB" id="A0A078GJT3"/>
<evidence type="ECO:0000259" key="2">
    <source>
        <dbReference type="PROSITE" id="PS50104"/>
    </source>
</evidence>